<dbReference type="eggNOG" id="COG1506">
    <property type="taxonomic scope" value="Bacteria"/>
</dbReference>
<dbReference type="RefSeq" id="WP_012245629.1">
    <property type="nucleotide sequence ID" value="NC_010168.1"/>
</dbReference>
<proteinExistence type="predicted"/>
<dbReference type="SUPFAM" id="SSF53474">
    <property type="entry name" value="alpha/beta-Hydrolases"/>
    <property type="match status" value="1"/>
</dbReference>
<evidence type="ECO:0000259" key="3">
    <source>
        <dbReference type="Pfam" id="PF00326"/>
    </source>
</evidence>
<keyword evidence="2" id="KW-0378">Hydrolase</keyword>
<dbReference type="STRING" id="288705.RSal33209_2232"/>
<evidence type="ECO:0000313" key="5">
    <source>
        <dbReference type="Proteomes" id="UP000002007"/>
    </source>
</evidence>
<reference evidence="5" key="1">
    <citation type="journal article" date="2008" name="J. Bacteriol.">
        <title>Genome sequence of the fish pathogen Renibacterium salmoninarum suggests reductive evolution away from an environmental Arthrobacter ancestor.</title>
        <authorList>
            <person name="Wiens G.D."/>
            <person name="Rockey D.D."/>
            <person name="Wu Z."/>
            <person name="Chang J."/>
            <person name="Levy R."/>
            <person name="Crane S."/>
            <person name="Chen D.S."/>
            <person name="Capri G.R."/>
            <person name="Burnett J.R."/>
            <person name="Sudheesh P.S."/>
            <person name="Schipma M.J."/>
            <person name="Burd H."/>
            <person name="Bhattacharyya A."/>
            <person name="Rhodes L.D."/>
            <person name="Kaul R."/>
            <person name="Strom M.S."/>
        </authorList>
    </citation>
    <scope>NUCLEOTIDE SEQUENCE [LARGE SCALE GENOMIC DNA]</scope>
    <source>
        <strain evidence="5">ATCC 33209 / DSM 20767 / JCM 11484 / NBRC 15589 / NCIMB 2235</strain>
    </source>
</reference>
<dbReference type="PANTHER" id="PTHR42776:SF13">
    <property type="entry name" value="DIPEPTIDYL-PEPTIDASE 5"/>
    <property type="match status" value="1"/>
</dbReference>
<keyword evidence="4" id="KW-0031">Aminopeptidase</keyword>
<sequence length="132" mass="15202">MTHASSWELEGHSKRTDAAHYWNRKMAPELMADRSPNTYVQNIVSPMLVIHGDKDYRVTVGEGFRLWSDLLSESPDATDSEGKTVHRFLYFPDEGHWILKPQHARVWYSTVEAFLAEHVLGTESEFLEKLGL</sequence>
<dbReference type="GO" id="GO:0006508">
    <property type="term" value="P:proteolysis"/>
    <property type="evidence" value="ECO:0007669"/>
    <property type="project" value="InterPro"/>
</dbReference>
<keyword evidence="1" id="KW-0732">Signal</keyword>
<dbReference type="AlphaFoldDB" id="A9WT25"/>
<evidence type="ECO:0000313" key="4">
    <source>
        <dbReference type="EMBL" id="ABY23963.1"/>
    </source>
</evidence>
<keyword evidence="5" id="KW-1185">Reference proteome</keyword>
<dbReference type="Proteomes" id="UP000002007">
    <property type="component" value="Chromosome"/>
</dbReference>
<dbReference type="InterPro" id="IPR029058">
    <property type="entry name" value="AB_hydrolase_fold"/>
</dbReference>
<name>A9WT25_RENSM</name>
<dbReference type="EMBL" id="CP000910">
    <property type="protein sequence ID" value="ABY23963.1"/>
    <property type="molecule type" value="Genomic_DNA"/>
</dbReference>
<dbReference type="SMR" id="A9WT25"/>
<dbReference type="HOGENOM" id="CLU_083051_1_0_11"/>
<accession>A9WT25</accession>
<dbReference type="GO" id="GO:0004252">
    <property type="term" value="F:serine-type endopeptidase activity"/>
    <property type="evidence" value="ECO:0007669"/>
    <property type="project" value="TreeGrafter"/>
</dbReference>
<dbReference type="PANTHER" id="PTHR42776">
    <property type="entry name" value="SERINE PEPTIDASE S9 FAMILY MEMBER"/>
    <property type="match status" value="1"/>
</dbReference>
<keyword evidence="4" id="KW-0645">Protease</keyword>
<dbReference type="Gene3D" id="3.40.50.1820">
    <property type="entry name" value="alpha/beta hydrolase"/>
    <property type="match status" value="1"/>
</dbReference>
<dbReference type="KEGG" id="rsa:RSal33209_2232"/>
<organism evidence="4 5">
    <name type="scientific">Renibacterium salmoninarum (strain ATCC 33209 / DSM 20767 / JCM 11484 / NBRC 15589 / NCIMB 2235)</name>
    <dbReference type="NCBI Taxonomy" id="288705"/>
    <lineage>
        <taxon>Bacteria</taxon>
        <taxon>Bacillati</taxon>
        <taxon>Actinomycetota</taxon>
        <taxon>Actinomycetes</taxon>
        <taxon>Micrococcales</taxon>
        <taxon>Micrococcaceae</taxon>
        <taxon>Renibacterium</taxon>
    </lineage>
</organism>
<evidence type="ECO:0000256" key="2">
    <source>
        <dbReference type="ARBA" id="ARBA00022801"/>
    </source>
</evidence>
<feature type="domain" description="Peptidase S9 prolyl oligopeptidase catalytic" evidence="3">
    <location>
        <begin position="22"/>
        <end position="119"/>
    </location>
</feature>
<evidence type="ECO:0000256" key="1">
    <source>
        <dbReference type="ARBA" id="ARBA00022729"/>
    </source>
</evidence>
<gene>
    <name evidence="4" type="ordered locus">RSal33209_2232</name>
</gene>
<dbReference type="Pfam" id="PF00326">
    <property type="entry name" value="Peptidase_S9"/>
    <property type="match status" value="1"/>
</dbReference>
<protein>
    <submittedName>
        <fullName evidence="4">Dipeptidyl aminopeptidases/acylaminoacyl-peptidase</fullName>
    </submittedName>
</protein>
<dbReference type="InterPro" id="IPR001375">
    <property type="entry name" value="Peptidase_S9_cat"/>
</dbReference>
<dbReference type="GO" id="GO:0004177">
    <property type="term" value="F:aminopeptidase activity"/>
    <property type="evidence" value="ECO:0007669"/>
    <property type="project" value="UniProtKB-KW"/>
</dbReference>